<dbReference type="EMBL" id="MN740762">
    <property type="protein sequence ID" value="QHS81998.1"/>
    <property type="molecule type" value="Genomic_DNA"/>
</dbReference>
<dbReference type="SUPFAM" id="SSF53756">
    <property type="entry name" value="UDP-Glycosyltransferase/glycogen phosphorylase"/>
    <property type="match status" value="1"/>
</dbReference>
<dbReference type="AlphaFoldDB" id="A0A6C0AQE7"/>
<protein>
    <recommendedName>
        <fullName evidence="2">Glycosyl transferase family 1 domain-containing protein</fullName>
    </recommendedName>
</protein>
<accession>A0A6C0AQE7</accession>
<reference evidence="1" key="1">
    <citation type="journal article" date="2020" name="Nature">
        <title>Giant virus diversity and host interactions through global metagenomics.</title>
        <authorList>
            <person name="Schulz F."/>
            <person name="Roux S."/>
            <person name="Paez-Espino D."/>
            <person name="Jungbluth S."/>
            <person name="Walsh D.A."/>
            <person name="Denef V.J."/>
            <person name="McMahon K.D."/>
            <person name="Konstantinidis K.T."/>
            <person name="Eloe-Fadrosh E.A."/>
            <person name="Kyrpides N.C."/>
            <person name="Woyke T."/>
        </authorList>
    </citation>
    <scope>NUCLEOTIDE SEQUENCE</scope>
    <source>
        <strain evidence="1">GVMAG-S-1101165-79</strain>
    </source>
</reference>
<evidence type="ECO:0008006" key="2">
    <source>
        <dbReference type="Google" id="ProtNLM"/>
    </source>
</evidence>
<proteinExistence type="predicted"/>
<evidence type="ECO:0000313" key="1">
    <source>
        <dbReference type="EMBL" id="QHS81998.1"/>
    </source>
</evidence>
<organism evidence="1">
    <name type="scientific">viral metagenome</name>
    <dbReference type="NCBI Taxonomy" id="1070528"/>
    <lineage>
        <taxon>unclassified sequences</taxon>
        <taxon>metagenomes</taxon>
        <taxon>organismal metagenomes</taxon>
    </lineage>
</organism>
<sequence>MKILYIKSNMHSKNNNALMNYKNINFYIINSITNLNDIDLSQFDIVYSPCEPINVNIYPNTKFIFGPHFSVFPEKHQMDMIRRKNVIYVQPSEWAAKVWKNSPLCNNIEIQSLPFGVDTEKFNSNKSISKREKVFIYFKTRHPQLLDILKSFLNYKNISYEIFNYNTKYDENTYIEYLKKAKYGIWLGRHESQGFALEEALSMNVPLLVWNVKSMNEEYGYNYSNISASVIPYWDERCGEYFYNVNELENTFNTFISKLETYKPREYILENLTMKICEQKLIQLVNNI</sequence>
<name>A0A6C0AQE7_9ZZZZ</name>